<dbReference type="UniPathway" id="UPA00035">
    <property type="reaction ID" value="UER00041"/>
</dbReference>
<dbReference type="Pfam" id="PF02885">
    <property type="entry name" value="Glycos_trans_3N"/>
    <property type="match status" value="1"/>
</dbReference>
<dbReference type="GO" id="GO:0000162">
    <property type="term" value="P:L-tryptophan biosynthetic process"/>
    <property type="evidence" value="ECO:0007669"/>
    <property type="project" value="UniProtKB-UniRule"/>
</dbReference>
<keyword evidence="9 12" id="KW-0057">Aromatic amino acid biosynthesis</keyword>
<comment type="caution">
    <text evidence="12">Lacks conserved residue(s) required for the propagation of feature annotation.</text>
</comment>
<dbReference type="SUPFAM" id="SSF52418">
    <property type="entry name" value="Nucleoside phosphorylase/phosphoribosyltransferase catalytic domain"/>
    <property type="match status" value="1"/>
</dbReference>
<gene>
    <name evidence="12 15" type="primary">trpD</name>
    <name evidence="15" type="ORF">HUE58_06385</name>
</gene>
<dbReference type="AlphaFoldDB" id="A0A6N0HQY5"/>
<dbReference type="InterPro" id="IPR036320">
    <property type="entry name" value="Glycosyl_Trfase_fam3_N_dom_sf"/>
</dbReference>
<dbReference type="FunFam" id="1.20.970.10:FF:000006">
    <property type="entry name" value="Anthranilate phosphoribosyltransferase"/>
    <property type="match status" value="1"/>
</dbReference>
<evidence type="ECO:0000256" key="3">
    <source>
        <dbReference type="ARBA" id="ARBA00022605"/>
    </source>
</evidence>
<evidence type="ECO:0000256" key="11">
    <source>
        <dbReference type="ARBA" id="ARBA00061188"/>
    </source>
</evidence>
<feature type="binding site" evidence="12">
    <location>
        <position position="168"/>
    </location>
    <ligand>
        <name>anthranilate</name>
        <dbReference type="ChEBI" id="CHEBI:16567"/>
        <label>2</label>
    </ligand>
</feature>
<dbReference type="GO" id="GO:0000287">
    <property type="term" value="F:magnesium ion binding"/>
    <property type="evidence" value="ECO:0007669"/>
    <property type="project" value="UniProtKB-UniRule"/>
</dbReference>
<comment type="similarity">
    <text evidence="11">In the C-terminal section; belongs to the anthranilate phosphoribosyltransferase family.</text>
</comment>
<organism evidence="15 16">
    <name type="scientific">Candidatus Ruthia endofausta</name>
    <dbReference type="NCBI Taxonomy" id="2738852"/>
    <lineage>
        <taxon>Bacteria</taxon>
        <taxon>Pseudomonadati</taxon>
        <taxon>Pseudomonadota</taxon>
        <taxon>Gammaproteobacteria</taxon>
        <taxon>Candidatus Pseudothioglobaceae</taxon>
        <taxon>Candidatus Ruthturnera</taxon>
    </lineage>
</organism>
<feature type="binding site" evidence="12">
    <location>
        <position position="82"/>
    </location>
    <ligand>
        <name>5-phospho-alpha-D-ribose 1-diphosphate</name>
        <dbReference type="ChEBI" id="CHEBI:58017"/>
    </ligand>
</feature>
<proteinExistence type="inferred from homology"/>
<dbReference type="InterPro" id="IPR005940">
    <property type="entry name" value="Anthranilate_Pribosyl_Tfrase"/>
</dbReference>
<dbReference type="Proteomes" id="UP000509429">
    <property type="component" value="Chromosome"/>
</dbReference>
<comment type="pathway">
    <text evidence="1 12">Amino-acid biosynthesis; L-tryptophan biosynthesis; L-tryptophan from chorismate: step 2/5.</text>
</comment>
<dbReference type="EMBL" id="CP054490">
    <property type="protein sequence ID" value="QKQ24707.1"/>
    <property type="molecule type" value="Genomic_DNA"/>
</dbReference>
<dbReference type="InterPro" id="IPR017459">
    <property type="entry name" value="Glycosyl_Trfase_fam3_N_dom"/>
</dbReference>
<evidence type="ECO:0000256" key="2">
    <source>
        <dbReference type="ARBA" id="ARBA00011738"/>
    </source>
</evidence>
<evidence type="ECO:0000256" key="9">
    <source>
        <dbReference type="ARBA" id="ARBA00023141"/>
    </source>
</evidence>
<dbReference type="Pfam" id="PF00591">
    <property type="entry name" value="Glycos_transf_3"/>
    <property type="match status" value="1"/>
</dbReference>
<evidence type="ECO:0000256" key="5">
    <source>
        <dbReference type="ARBA" id="ARBA00022679"/>
    </source>
</evidence>
<evidence type="ECO:0000256" key="4">
    <source>
        <dbReference type="ARBA" id="ARBA00022676"/>
    </source>
</evidence>
<comment type="similarity">
    <text evidence="12">Belongs to the anthranilate phosphoribosyltransferase family.</text>
</comment>
<evidence type="ECO:0000259" key="13">
    <source>
        <dbReference type="Pfam" id="PF00591"/>
    </source>
</evidence>
<evidence type="ECO:0000256" key="1">
    <source>
        <dbReference type="ARBA" id="ARBA00004907"/>
    </source>
</evidence>
<keyword evidence="3 12" id="KW-0028">Amino-acid biosynthesis</keyword>
<feature type="binding site" evidence="12">
    <location>
        <begin position="110"/>
        <end position="118"/>
    </location>
    <ligand>
        <name>5-phospho-alpha-D-ribose 1-diphosphate</name>
        <dbReference type="ChEBI" id="CHEBI:58017"/>
    </ligand>
</feature>
<keyword evidence="8 12" id="KW-0460">Magnesium</keyword>
<name>A0A6N0HQY5_9GAMM</name>
<evidence type="ECO:0000256" key="7">
    <source>
        <dbReference type="ARBA" id="ARBA00022822"/>
    </source>
</evidence>
<keyword evidence="5 12" id="KW-0808">Transferase</keyword>
<dbReference type="EC" id="2.4.2.18" evidence="12"/>
<evidence type="ECO:0000313" key="16">
    <source>
        <dbReference type="Proteomes" id="UP000509429"/>
    </source>
</evidence>
<feature type="binding site" evidence="12">
    <location>
        <position position="94"/>
    </location>
    <ligand>
        <name>Mg(2+)</name>
        <dbReference type="ChEBI" id="CHEBI:18420"/>
        <label>1</label>
    </ligand>
</feature>
<evidence type="ECO:0000256" key="10">
    <source>
        <dbReference type="ARBA" id="ARBA00052328"/>
    </source>
</evidence>
<keyword evidence="4 12" id="KW-0328">Glycosyltransferase</keyword>
<comment type="cofactor">
    <cofactor evidence="12">
        <name>Mg(2+)</name>
        <dbReference type="ChEBI" id="CHEBI:18420"/>
    </cofactor>
    <text evidence="12">Binds 2 magnesium ions per monomer.</text>
</comment>
<comment type="catalytic activity">
    <reaction evidence="10 12">
        <text>N-(5-phospho-beta-D-ribosyl)anthranilate + diphosphate = 5-phospho-alpha-D-ribose 1-diphosphate + anthranilate</text>
        <dbReference type="Rhea" id="RHEA:11768"/>
        <dbReference type="ChEBI" id="CHEBI:16567"/>
        <dbReference type="ChEBI" id="CHEBI:18277"/>
        <dbReference type="ChEBI" id="CHEBI:33019"/>
        <dbReference type="ChEBI" id="CHEBI:58017"/>
        <dbReference type="EC" id="2.4.2.18"/>
    </reaction>
</comment>
<feature type="binding site" evidence="12">
    <location>
        <position position="122"/>
    </location>
    <ligand>
        <name>5-phospho-alpha-D-ribose 1-diphosphate</name>
        <dbReference type="ChEBI" id="CHEBI:58017"/>
    </ligand>
</feature>
<sequence length="339" mass="35672">MNIQQAIKKIIEKQDLSEGEMHKVMNDIMTGKTTDAQIGGFLVGLAIKGESIDEITAAAKIMRSLAKGVTIKNTKHLVDTCGTGGDELGLFNISTACAFVVAAAGGSVAKHGNSSVSSKSGSADVLKAAGTNLDMSVEKIGKCIEKIGIGFMFAPFHHIAMKYVISARKDLAIRTIFNVLGPLTNPAKAPNQVIGVYTQSLVEPIAYVLKNLGAKHIMVVHSKDGLDEISIADDTFVAELKDGQVSTYTINPTDFSLLLGDLDDIKANNADDSLVLIQQALDGKDGAAKNIIALNSGAAIYVCGLANSLQKGVDKALNILNSGAAHQKLDDFIRESTGC</sequence>
<dbReference type="KEGG" id="reo:HUE58_06385"/>
<reference evidence="15 16" key="1">
    <citation type="submission" date="2020-05" db="EMBL/GenBank/DDBJ databases">
        <title>Horizontal transmission and recombination maintain forever young bacterial symbiont genomes.</title>
        <authorList>
            <person name="Russell S.L."/>
            <person name="Pepper-Tunick E."/>
            <person name="Svedberg J."/>
            <person name="Byrne A."/>
            <person name="Ruelas Castillo J."/>
            <person name="Vollmers C."/>
            <person name="Beinart R.A."/>
            <person name="Corbett-Detig R."/>
        </authorList>
    </citation>
    <scope>NUCLEOTIDE SEQUENCE [LARGE SCALE GENOMIC DNA]</scope>
    <source>
        <strain evidence="15">JDF_Ridge</strain>
    </source>
</reference>
<keyword evidence="6 12" id="KW-0479">Metal-binding</keyword>
<evidence type="ECO:0000259" key="14">
    <source>
        <dbReference type="Pfam" id="PF02885"/>
    </source>
</evidence>
<keyword evidence="16" id="KW-1185">Reference proteome</keyword>
<accession>A0A6N0HQY5</accession>
<dbReference type="InterPro" id="IPR000312">
    <property type="entry name" value="Glycosyl_Trfase_fam3"/>
</dbReference>
<feature type="domain" description="Glycosyl transferase family 3 N-terminal" evidence="14">
    <location>
        <begin position="4"/>
        <end position="65"/>
    </location>
</feature>
<dbReference type="Gene3D" id="1.20.970.10">
    <property type="entry name" value="Transferase, Pyrimidine Nucleoside Phosphorylase, Chain C"/>
    <property type="match status" value="1"/>
</dbReference>
<dbReference type="NCBIfam" id="TIGR01245">
    <property type="entry name" value="trpD"/>
    <property type="match status" value="1"/>
</dbReference>
<feature type="binding site" evidence="12">
    <location>
        <begin position="92"/>
        <end position="95"/>
    </location>
    <ligand>
        <name>5-phospho-alpha-D-ribose 1-diphosphate</name>
        <dbReference type="ChEBI" id="CHEBI:58017"/>
    </ligand>
</feature>
<dbReference type="SUPFAM" id="SSF47648">
    <property type="entry name" value="Nucleoside phosphorylase/phosphoribosyltransferase N-terminal domain"/>
    <property type="match status" value="1"/>
</dbReference>
<feature type="binding site" evidence="12">
    <location>
        <position position="113"/>
    </location>
    <ligand>
        <name>anthranilate</name>
        <dbReference type="ChEBI" id="CHEBI:16567"/>
        <label>1</label>
    </ligand>
</feature>
<dbReference type="PANTHER" id="PTHR43285">
    <property type="entry name" value="ANTHRANILATE PHOSPHORIBOSYLTRANSFERASE"/>
    <property type="match status" value="1"/>
</dbReference>
<evidence type="ECO:0000256" key="6">
    <source>
        <dbReference type="ARBA" id="ARBA00022723"/>
    </source>
</evidence>
<evidence type="ECO:0000313" key="15">
    <source>
        <dbReference type="EMBL" id="QKQ24707.1"/>
    </source>
</evidence>
<feature type="binding site" evidence="12">
    <location>
        <begin position="85"/>
        <end position="86"/>
    </location>
    <ligand>
        <name>5-phospho-alpha-D-ribose 1-diphosphate</name>
        <dbReference type="ChEBI" id="CHEBI:58017"/>
    </ligand>
</feature>
<feature type="binding site" evidence="12">
    <location>
        <position position="228"/>
    </location>
    <ligand>
        <name>Mg(2+)</name>
        <dbReference type="ChEBI" id="CHEBI:18420"/>
        <label>2</label>
    </ligand>
</feature>
<dbReference type="PANTHER" id="PTHR43285:SF2">
    <property type="entry name" value="ANTHRANILATE PHOSPHORIBOSYLTRANSFERASE"/>
    <property type="match status" value="1"/>
</dbReference>
<dbReference type="GO" id="GO:0005829">
    <property type="term" value="C:cytosol"/>
    <property type="evidence" value="ECO:0007669"/>
    <property type="project" value="TreeGrafter"/>
</dbReference>
<dbReference type="HAMAP" id="MF_00211">
    <property type="entry name" value="TrpD"/>
    <property type="match status" value="1"/>
</dbReference>
<protein>
    <recommendedName>
        <fullName evidence="12">Anthranilate phosphoribosyltransferase</fullName>
        <ecNumber evidence="12">2.4.2.18</ecNumber>
    </recommendedName>
</protein>
<feature type="binding site" evidence="12">
    <location>
        <position position="82"/>
    </location>
    <ligand>
        <name>anthranilate</name>
        <dbReference type="ChEBI" id="CHEBI:16567"/>
        <label>1</label>
    </ligand>
</feature>
<evidence type="ECO:0000256" key="12">
    <source>
        <dbReference type="HAMAP-Rule" id="MF_00211"/>
    </source>
</evidence>
<feature type="binding site" evidence="12">
    <location>
        <position position="228"/>
    </location>
    <ligand>
        <name>Mg(2+)</name>
        <dbReference type="ChEBI" id="CHEBI:18420"/>
        <label>1</label>
    </ligand>
</feature>
<dbReference type="InterPro" id="IPR035902">
    <property type="entry name" value="Nuc_phospho_transferase"/>
</dbReference>
<evidence type="ECO:0000256" key="8">
    <source>
        <dbReference type="ARBA" id="ARBA00022842"/>
    </source>
</evidence>
<feature type="domain" description="Glycosyl transferase family 3" evidence="13">
    <location>
        <begin position="75"/>
        <end position="325"/>
    </location>
</feature>
<comment type="function">
    <text evidence="12">Catalyzes the transfer of the phosphoribosyl group of 5-phosphorylribose-1-pyrophosphate (PRPP) to anthranilate to yield N-(5'-phosphoribosyl)-anthranilate (PRA).</text>
</comment>
<dbReference type="Gene3D" id="3.40.1030.10">
    <property type="entry name" value="Nucleoside phosphorylase/phosphoribosyltransferase catalytic domain"/>
    <property type="match status" value="1"/>
</dbReference>
<feature type="binding site" evidence="12">
    <location>
        <position position="227"/>
    </location>
    <ligand>
        <name>Mg(2+)</name>
        <dbReference type="ChEBI" id="CHEBI:18420"/>
        <label>2</label>
    </ligand>
</feature>
<dbReference type="FunFam" id="3.40.1030.10:FF:000002">
    <property type="entry name" value="Anthranilate phosphoribosyltransferase"/>
    <property type="match status" value="1"/>
</dbReference>
<dbReference type="GO" id="GO:0004048">
    <property type="term" value="F:anthranilate phosphoribosyltransferase activity"/>
    <property type="evidence" value="ECO:0007669"/>
    <property type="project" value="UniProtKB-UniRule"/>
</dbReference>
<dbReference type="RefSeq" id="WP_174606143.1">
    <property type="nucleotide sequence ID" value="NZ_CP054490.1"/>
</dbReference>
<keyword evidence="7 12" id="KW-0822">Tryptophan biosynthesis</keyword>
<comment type="subunit">
    <text evidence="2 12">Homodimer.</text>
</comment>